<evidence type="ECO:0000256" key="1">
    <source>
        <dbReference type="ARBA" id="ARBA00023224"/>
    </source>
</evidence>
<dbReference type="PROSITE" id="PS50111">
    <property type="entry name" value="CHEMOTAXIS_TRANSDUC_2"/>
    <property type="match status" value="1"/>
</dbReference>
<dbReference type="GO" id="GO:0007165">
    <property type="term" value="P:signal transduction"/>
    <property type="evidence" value="ECO:0007669"/>
    <property type="project" value="UniProtKB-KW"/>
</dbReference>
<organism evidence="5 6">
    <name type="scientific">Geosporobacter subterraneus DSM 17957</name>
    <dbReference type="NCBI Taxonomy" id="1121919"/>
    <lineage>
        <taxon>Bacteria</taxon>
        <taxon>Bacillati</taxon>
        <taxon>Bacillota</taxon>
        <taxon>Clostridia</taxon>
        <taxon>Peptostreptococcales</taxon>
        <taxon>Thermotaleaceae</taxon>
        <taxon>Geosporobacter</taxon>
    </lineage>
</organism>
<dbReference type="OrthoDB" id="1660488at2"/>
<dbReference type="AlphaFoldDB" id="A0A1M6EXH5"/>
<keyword evidence="6" id="KW-1185">Reference proteome</keyword>
<keyword evidence="3" id="KW-1133">Transmembrane helix</keyword>
<dbReference type="InterPro" id="IPR011644">
    <property type="entry name" value="Heme_NO-bd"/>
</dbReference>
<proteinExistence type="predicted"/>
<evidence type="ECO:0000313" key="5">
    <source>
        <dbReference type="EMBL" id="SHI90138.1"/>
    </source>
</evidence>
<feature type="transmembrane region" description="Helical" evidence="3">
    <location>
        <begin position="203"/>
        <end position="223"/>
    </location>
</feature>
<keyword evidence="1 2" id="KW-0807">Transducer</keyword>
<dbReference type="PANTHER" id="PTHR32089:SF112">
    <property type="entry name" value="LYSOZYME-LIKE PROTEIN-RELATED"/>
    <property type="match status" value="1"/>
</dbReference>
<protein>
    <submittedName>
        <fullName evidence="5">Methyl-accepting chemotaxis protein</fullName>
    </submittedName>
</protein>
<dbReference type="PANTHER" id="PTHR32089">
    <property type="entry name" value="METHYL-ACCEPTING CHEMOTAXIS PROTEIN MCPB"/>
    <property type="match status" value="1"/>
</dbReference>
<keyword evidence="3" id="KW-0472">Membrane</keyword>
<dbReference type="GO" id="GO:0016020">
    <property type="term" value="C:membrane"/>
    <property type="evidence" value="ECO:0007669"/>
    <property type="project" value="InterPro"/>
</dbReference>
<sequence>MKGTVVSTWIKSLEKLYGKEVVDRAVSKAGWETDRVITPLEDIPDQEPMAIVREVAATVGQPAEKVWREIGKSNIETFRTWFPSYFERFSLKSFLMMMDDVHSQLTKMVKGANPPRLIAREIGDKTIEILYESKRGMFDYFLGLLEGSAAFFQERIETEILETGKYQDGRHFMRIKILLEKDPRETVKYPLSRILSFGIIRNVSAKISLSVAVISSALLFFLFGREQLLQVFFSSAAIFCITLLFSNVVLAPFQRIQEQLKKLSDMDFEENLSIKTGDHLEDYMTDLNHIKEKMKKDFLFLKGGTDDMHNFTMKFSQVAEDMKEVSQGISDLVQEVASGAVHQAEETEKSVYILNENIDNLNRLAEEEVHSQKQLEIAVADIRKSFGQVQRIAAALLEIKDDFSRVNHQGEDLSKRAHDIMEIVTTVAQISDQTNLLALNAAIEAARAGEMGKGFTVVAQEIRNLAEDSKNAVKTINEGLLAFIADVTKMIEQVANQFHRLEDSNKTLDAVAKDNEKATDEITKVAKKIIELVDALSSEAQKISDVFQNIHSLAAIAEENSAASQEMSANVVQYSSRIGDLIDYIQQLDSLTGNLKSELKKYKI</sequence>
<feature type="transmembrane region" description="Helical" evidence="3">
    <location>
        <begin position="229"/>
        <end position="253"/>
    </location>
</feature>
<dbReference type="RefSeq" id="WP_110940137.1">
    <property type="nucleotide sequence ID" value="NZ_FQZV01000009.1"/>
</dbReference>
<dbReference type="Pfam" id="PF07700">
    <property type="entry name" value="HNOB"/>
    <property type="match status" value="1"/>
</dbReference>
<dbReference type="Proteomes" id="UP000184536">
    <property type="component" value="Unassembled WGS sequence"/>
</dbReference>
<evidence type="ECO:0000313" key="6">
    <source>
        <dbReference type="Proteomes" id="UP000184536"/>
    </source>
</evidence>
<feature type="domain" description="Methyl-accepting transducer" evidence="4">
    <location>
        <begin position="318"/>
        <end position="575"/>
    </location>
</feature>
<dbReference type="SUPFAM" id="SSF58104">
    <property type="entry name" value="Methyl-accepting chemotaxis protein (MCP) signaling domain"/>
    <property type="match status" value="1"/>
</dbReference>
<reference evidence="6" key="1">
    <citation type="submission" date="2016-11" db="EMBL/GenBank/DDBJ databases">
        <authorList>
            <person name="Varghese N."/>
            <person name="Submissions S."/>
        </authorList>
    </citation>
    <scope>NUCLEOTIDE SEQUENCE [LARGE SCALE GENOMIC DNA]</scope>
    <source>
        <strain evidence="6">DSM 17957</strain>
    </source>
</reference>
<dbReference type="SMART" id="SM00283">
    <property type="entry name" value="MA"/>
    <property type="match status" value="1"/>
</dbReference>
<evidence type="ECO:0000259" key="4">
    <source>
        <dbReference type="PROSITE" id="PS50111"/>
    </source>
</evidence>
<dbReference type="SUPFAM" id="SSF111126">
    <property type="entry name" value="Ligand-binding domain in the NO signalling and Golgi transport"/>
    <property type="match status" value="1"/>
</dbReference>
<dbReference type="InterPro" id="IPR024096">
    <property type="entry name" value="NO_sig/Golgi_transp_ligand-bd"/>
</dbReference>
<dbReference type="InterPro" id="IPR038158">
    <property type="entry name" value="H-NOX_domain_sf"/>
</dbReference>
<gene>
    <name evidence="5" type="ORF">SAMN02745975_00866</name>
</gene>
<dbReference type="Gene3D" id="3.90.1520.10">
    <property type="entry name" value="H-NOX domain"/>
    <property type="match status" value="1"/>
</dbReference>
<dbReference type="EMBL" id="FQZV01000009">
    <property type="protein sequence ID" value="SHI90138.1"/>
    <property type="molecule type" value="Genomic_DNA"/>
</dbReference>
<accession>A0A1M6EXH5</accession>
<dbReference type="Pfam" id="PF00015">
    <property type="entry name" value="MCPsignal"/>
    <property type="match status" value="1"/>
</dbReference>
<keyword evidence="3" id="KW-0812">Transmembrane</keyword>
<dbReference type="InterPro" id="IPR004089">
    <property type="entry name" value="MCPsignal_dom"/>
</dbReference>
<evidence type="ECO:0000256" key="3">
    <source>
        <dbReference type="SAM" id="Phobius"/>
    </source>
</evidence>
<name>A0A1M6EXH5_9FIRM</name>
<dbReference type="Gene3D" id="1.10.287.950">
    <property type="entry name" value="Methyl-accepting chemotaxis protein"/>
    <property type="match status" value="1"/>
</dbReference>
<evidence type="ECO:0000256" key="2">
    <source>
        <dbReference type="PROSITE-ProRule" id="PRU00284"/>
    </source>
</evidence>
<dbReference type="GO" id="GO:0020037">
    <property type="term" value="F:heme binding"/>
    <property type="evidence" value="ECO:0007669"/>
    <property type="project" value="InterPro"/>
</dbReference>
<dbReference type="STRING" id="1121919.SAMN02745975_00866"/>